<reference evidence="9" key="1">
    <citation type="journal article" date="2020" name="mSystems">
        <title>Genome- and Community-Level Interaction Insights into Carbon Utilization and Element Cycling Functions of Hydrothermarchaeota in Hydrothermal Sediment.</title>
        <authorList>
            <person name="Zhou Z."/>
            <person name="Liu Y."/>
            <person name="Xu W."/>
            <person name="Pan J."/>
            <person name="Luo Z.H."/>
            <person name="Li M."/>
        </authorList>
    </citation>
    <scope>NUCLEOTIDE SEQUENCE [LARGE SCALE GENOMIC DNA]</scope>
    <source>
        <strain evidence="9">SpSt-339</strain>
    </source>
</reference>
<protein>
    <submittedName>
        <fullName evidence="9">Exosortase/archaeosortase family protein</fullName>
    </submittedName>
</protein>
<feature type="transmembrane region" description="Helical" evidence="8">
    <location>
        <begin position="188"/>
        <end position="207"/>
    </location>
</feature>
<dbReference type="InterPro" id="IPR026392">
    <property type="entry name" value="Exo/Archaeosortase_dom"/>
</dbReference>
<evidence type="ECO:0000256" key="6">
    <source>
        <dbReference type="ARBA" id="ARBA00022989"/>
    </source>
</evidence>
<dbReference type="GO" id="GO:0005886">
    <property type="term" value="C:plasma membrane"/>
    <property type="evidence" value="ECO:0007669"/>
    <property type="project" value="UniProtKB-SubCell"/>
</dbReference>
<keyword evidence="2" id="KW-1003">Cell membrane</keyword>
<feature type="transmembrane region" description="Helical" evidence="8">
    <location>
        <begin position="133"/>
        <end position="151"/>
    </location>
</feature>
<dbReference type="InterPro" id="IPR019127">
    <property type="entry name" value="Exosortase"/>
</dbReference>
<evidence type="ECO:0000256" key="7">
    <source>
        <dbReference type="ARBA" id="ARBA00023136"/>
    </source>
</evidence>
<comment type="caution">
    <text evidence="9">The sequence shown here is derived from an EMBL/GenBank/DDBJ whole genome shotgun (WGS) entry which is preliminary data.</text>
</comment>
<accession>A0A7C2JYI6</accession>
<evidence type="ECO:0000256" key="8">
    <source>
        <dbReference type="SAM" id="Phobius"/>
    </source>
</evidence>
<dbReference type="GO" id="GO:0008233">
    <property type="term" value="F:peptidase activity"/>
    <property type="evidence" value="ECO:0007669"/>
    <property type="project" value="UniProtKB-KW"/>
</dbReference>
<dbReference type="EMBL" id="DSOK01000139">
    <property type="protein sequence ID" value="HEN14740.1"/>
    <property type="molecule type" value="Genomic_DNA"/>
</dbReference>
<evidence type="ECO:0000256" key="1">
    <source>
        <dbReference type="ARBA" id="ARBA00004651"/>
    </source>
</evidence>
<sequence length="424" mass="45549">MLARGGDLQRGVVEPLKPMGFCARRCGLFSGRRPTGCITHRPKVCAKAAREQAVASVVGFPAEPMITSHRRLPLESSLVAGIVGWMYGSTMASTSLRWSDTPEYSHGWLVPAFALWFVWSDGGKRSLWPKAKLDWLGLGCFAVGLALIVAAPDWDRTLQIAAVGSTLAGIGVGLLLPDAGPPLVRSWWTACGWLLVVVGSAAFIGGGYLYIDWLSAAAIIPVLWGLALIRWGKETRSSLCWSAAFLVFMIPLPYSIETAMREPLRGLATKLSTYLLQAVGFPCISEGYVIEIGDAQIGVTEACSGLSMLMVFAAVTMGCVMIVQKPVWYRALLCISWPAIAVASNVFRIVTTGGLLAFGFERLADITFHDLAGLAMMPVGLALLWVEMSYLDRLFVLDGNQPLGPSLFSVAGAPAPKPALDQRG</sequence>
<feature type="transmembrane region" description="Helical" evidence="8">
    <location>
        <begin position="157"/>
        <end position="176"/>
    </location>
</feature>
<keyword evidence="4 8" id="KW-0812">Transmembrane</keyword>
<organism evidence="9">
    <name type="scientific">Schlesneria paludicola</name>
    <dbReference type="NCBI Taxonomy" id="360056"/>
    <lineage>
        <taxon>Bacteria</taxon>
        <taxon>Pseudomonadati</taxon>
        <taxon>Planctomycetota</taxon>
        <taxon>Planctomycetia</taxon>
        <taxon>Planctomycetales</taxon>
        <taxon>Planctomycetaceae</taxon>
        <taxon>Schlesneria</taxon>
    </lineage>
</organism>
<feature type="transmembrane region" description="Helical" evidence="8">
    <location>
        <begin position="305"/>
        <end position="323"/>
    </location>
</feature>
<gene>
    <name evidence="9" type="ORF">ENQ76_04630</name>
</gene>
<dbReference type="AlphaFoldDB" id="A0A7C2JYI6"/>
<evidence type="ECO:0000256" key="2">
    <source>
        <dbReference type="ARBA" id="ARBA00022475"/>
    </source>
</evidence>
<comment type="subcellular location">
    <subcellularLocation>
        <location evidence="1">Cell membrane</location>
        <topology evidence="1">Multi-pass membrane protein</topology>
    </subcellularLocation>
</comment>
<evidence type="ECO:0000313" key="9">
    <source>
        <dbReference type="EMBL" id="HEN14740.1"/>
    </source>
</evidence>
<evidence type="ECO:0000256" key="5">
    <source>
        <dbReference type="ARBA" id="ARBA00022801"/>
    </source>
</evidence>
<evidence type="ECO:0000256" key="3">
    <source>
        <dbReference type="ARBA" id="ARBA00022670"/>
    </source>
</evidence>
<keyword evidence="7 8" id="KW-0472">Membrane</keyword>
<proteinExistence type="predicted"/>
<keyword evidence="3" id="KW-0645">Protease</keyword>
<feature type="transmembrane region" description="Helical" evidence="8">
    <location>
        <begin position="213"/>
        <end position="231"/>
    </location>
</feature>
<evidence type="ECO:0000256" key="4">
    <source>
        <dbReference type="ARBA" id="ARBA00022692"/>
    </source>
</evidence>
<keyword evidence="6 8" id="KW-1133">Transmembrane helix</keyword>
<feature type="transmembrane region" description="Helical" evidence="8">
    <location>
        <begin position="335"/>
        <end position="360"/>
    </location>
</feature>
<keyword evidence="5" id="KW-0378">Hydrolase</keyword>
<name>A0A7C2JYI6_9PLAN</name>
<dbReference type="GO" id="GO:0006508">
    <property type="term" value="P:proteolysis"/>
    <property type="evidence" value="ECO:0007669"/>
    <property type="project" value="UniProtKB-KW"/>
</dbReference>
<dbReference type="Pfam" id="PF09721">
    <property type="entry name" value="Exosortase_EpsH"/>
    <property type="match status" value="1"/>
</dbReference>
<dbReference type="NCBIfam" id="TIGR04178">
    <property type="entry name" value="exo_archaeo"/>
    <property type="match status" value="1"/>
</dbReference>
<feature type="transmembrane region" description="Helical" evidence="8">
    <location>
        <begin position="366"/>
        <end position="386"/>
    </location>
</feature>
<feature type="transmembrane region" description="Helical" evidence="8">
    <location>
        <begin position="238"/>
        <end position="256"/>
    </location>
</feature>